<dbReference type="EMBL" id="FUFA01000006">
    <property type="protein sequence ID" value="SPM37828.1"/>
    <property type="molecule type" value="Genomic_DNA"/>
</dbReference>
<organism evidence="2 3">
    <name type="scientific">Mycobacterium rhizamassiliense</name>
    <dbReference type="NCBI Taxonomy" id="1841860"/>
    <lineage>
        <taxon>Bacteria</taxon>
        <taxon>Bacillati</taxon>
        <taxon>Actinomycetota</taxon>
        <taxon>Actinomycetes</taxon>
        <taxon>Mycobacteriales</taxon>
        <taxon>Mycobacteriaceae</taxon>
        <taxon>Mycobacterium</taxon>
    </lineage>
</organism>
<gene>
    <name evidence="2" type="ORF">MRAB57_5678</name>
</gene>
<reference evidence="2 3" key="1">
    <citation type="submission" date="2017-01" db="EMBL/GenBank/DDBJ databases">
        <authorList>
            <consortium name="Urmite Genomes"/>
        </authorList>
    </citation>
    <scope>NUCLEOTIDE SEQUENCE [LARGE SCALE GENOMIC DNA]</scope>
    <source>
        <strain evidence="2 3">AB57</strain>
    </source>
</reference>
<feature type="domain" description="DUF1883" evidence="1">
    <location>
        <begin position="1"/>
        <end position="88"/>
    </location>
</feature>
<protein>
    <recommendedName>
        <fullName evidence="1">DUF1883 domain-containing protein</fullName>
    </recommendedName>
</protein>
<dbReference type="OrthoDB" id="9142262at2"/>
<name>A0A2U3P269_9MYCO</name>
<dbReference type="SUPFAM" id="SSF141099">
    <property type="entry name" value="Atu1913-like"/>
    <property type="match status" value="1"/>
</dbReference>
<dbReference type="InterPro" id="IPR036488">
    <property type="entry name" value="DUF1883-like_sf"/>
</dbReference>
<accession>A0A2U3P269</accession>
<sequence>MQYNYTDLGQQRRGAVVRVDLTGNAANVRLLDRNDYRSFQANQRHRFVGGHYRQSPIHLQVPHDDHWYLVIDYGGCAGRGTACVHVVPAAS</sequence>
<dbReference type="AlphaFoldDB" id="A0A2U3P269"/>
<dbReference type="InterPro" id="IPR015073">
    <property type="entry name" value="DUF1883"/>
</dbReference>
<evidence type="ECO:0000313" key="3">
    <source>
        <dbReference type="Proteomes" id="UP000240988"/>
    </source>
</evidence>
<dbReference type="Pfam" id="PF08980">
    <property type="entry name" value="DUF1883"/>
    <property type="match status" value="1"/>
</dbReference>
<dbReference type="Gene3D" id="4.10.1210.10">
    <property type="entry name" value="Atu1913-like"/>
    <property type="match status" value="1"/>
</dbReference>
<proteinExistence type="predicted"/>
<evidence type="ECO:0000313" key="2">
    <source>
        <dbReference type="EMBL" id="SPM37828.1"/>
    </source>
</evidence>
<dbReference type="RefSeq" id="WP_077090286.1">
    <property type="nucleotide sequence ID" value="NZ_LT721901.1"/>
</dbReference>
<evidence type="ECO:0000259" key="1">
    <source>
        <dbReference type="Pfam" id="PF08980"/>
    </source>
</evidence>
<dbReference type="Proteomes" id="UP000240988">
    <property type="component" value="Unassembled WGS sequence"/>
</dbReference>
<keyword evidence="3" id="KW-1185">Reference proteome</keyword>